<evidence type="ECO:0000313" key="5">
    <source>
        <dbReference type="Proteomes" id="UP000694287"/>
    </source>
</evidence>
<dbReference type="InterPro" id="IPR010895">
    <property type="entry name" value="CHRD"/>
</dbReference>
<dbReference type="EMBL" id="JADQDK010000001">
    <property type="protein sequence ID" value="MBW0137987.1"/>
    <property type="molecule type" value="Genomic_DNA"/>
</dbReference>
<feature type="domain" description="CHRD" evidence="3">
    <location>
        <begin position="32"/>
        <end position="152"/>
    </location>
</feature>
<protein>
    <submittedName>
        <fullName evidence="4">CHRD domain-containing protein</fullName>
    </submittedName>
</protein>
<gene>
    <name evidence="4" type="ORF">I4I81_27515</name>
</gene>
<evidence type="ECO:0000256" key="2">
    <source>
        <dbReference type="SAM" id="SignalP"/>
    </source>
</evidence>
<keyword evidence="5" id="KW-1185">Reference proteome</keyword>
<dbReference type="SMART" id="SM00754">
    <property type="entry name" value="CHRD"/>
    <property type="match status" value="1"/>
</dbReference>
<proteinExistence type="predicted"/>
<reference evidence="4 5" key="1">
    <citation type="submission" date="2020-11" db="EMBL/GenBank/DDBJ databases">
        <title>Pseudonocardia abyssalis sp. nov. and Pseudonocardia oceani sp. nov., description and phylogenomic analysis of two novel actinomycetes isolated from the deep Southern Ocean.</title>
        <authorList>
            <person name="Parra J."/>
        </authorList>
    </citation>
    <scope>NUCLEOTIDE SEQUENCE [LARGE SCALE GENOMIC DNA]</scope>
    <source>
        <strain evidence="4 5">KRD-168</strain>
    </source>
</reference>
<evidence type="ECO:0000313" key="4">
    <source>
        <dbReference type="EMBL" id="MBW0137987.1"/>
    </source>
</evidence>
<keyword evidence="1" id="KW-0812">Transmembrane</keyword>
<comment type="caution">
    <text evidence="4">The sequence shown here is derived from an EMBL/GenBank/DDBJ whole genome shotgun (WGS) entry which is preliminary data.</text>
</comment>
<evidence type="ECO:0000259" key="3">
    <source>
        <dbReference type="SMART" id="SM00754"/>
    </source>
</evidence>
<sequence length="201" mass="19265">MKLTRILTAAAAAALLTGVSGGIALAQETDPVTLTTSGSGAEEVPSGTGQDGATLAGTFTLAADDTLTYTLSVTGADEPLTMGHIHQGAAGANGDVVVPLDIAAISAGTEATAMVPAEVADAMRADPSGFYANVHSASYAPPAGVARGQLSLDGAAAPSVVNTGTGGQAAGPDAGALALLGGVGLAAVAGSVLVARRRRTS</sequence>
<dbReference type="Pfam" id="PF07452">
    <property type="entry name" value="CHRD"/>
    <property type="match status" value="1"/>
</dbReference>
<evidence type="ECO:0000256" key="1">
    <source>
        <dbReference type="SAM" id="Phobius"/>
    </source>
</evidence>
<organism evidence="4 5">
    <name type="scientific">Pseudonocardia abyssalis</name>
    <dbReference type="NCBI Taxonomy" id="2792008"/>
    <lineage>
        <taxon>Bacteria</taxon>
        <taxon>Bacillati</taxon>
        <taxon>Actinomycetota</taxon>
        <taxon>Actinomycetes</taxon>
        <taxon>Pseudonocardiales</taxon>
        <taxon>Pseudonocardiaceae</taxon>
        <taxon>Pseudonocardia</taxon>
    </lineage>
</organism>
<feature type="signal peptide" evidence="2">
    <location>
        <begin position="1"/>
        <end position="26"/>
    </location>
</feature>
<keyword evidence="1" id="KW-0472">Membrane</keyword>
<name>A0ABS6V0R2_9PSEU</name>
<accession>A0ABS6V0R2</accession>
<keyword evidence="2" id="KW-0732">Signal</keyword>
<feature type="chain" id="PRO_5047409178" evidence="2">
    <location>
        <begin position="27"/>
        <end position="201"/>
    </location>
</feature>
<feature type="transmembrane region" description="Helical" evidence="1">
    <location>
        <begin position="174"/>
        <end position="195"/>
    </location>
</feature>
<dbReference type="Proteomes" id="UP000694287">
    <property type="component" value="Unassembled WGS sequence"/>
</dbReference>
<dbReference type="RefSeq" id="WP_218605810.1">
    <property type="nucleotide sequence ID" value="NZ_JADQDJ010000433.1"/>
</dbReference>
<keyword evidence="1" id="KW-1133">Transmembrane helix</keyword>